<evidence type="ECO:0000256" key="4">
    <source>
        <dbReference type="ARBA" id="ARBA00022989"/>
    </source>
</evidence>
<evidence type="ECO:0000313" key="10">
    <source>
        <dbReference type="EMBL" id="CAD7249743.1"/>
    </source>
</evidence>
<feature type="transmembrane region" description="Helical" evidence="8">
    <location>
        <begin position="480"/>
        <end position="504"/>
    </location>
</feature>
<keyword evidence="4 8" id="KW-1133">Transmembrane helix</keyword>
<evidence type="ECO:0000256" key="2">
    <source>
        <dbReference type="ARBA" id="ARBA00022448"/>
    </source>
</evidence>
<feature type="transmembrane region" description="Helical" evidence="8">
    <location>
        <begin position="152"/>
        <end position="175"/>
    </location>
</feature>
<dbReference type="EMBL" id="CAJPEV010002467">
    <property type="protein sequence ID" value="CAG0896997.1"/>
    <property type="molecule type" value="Genomic_DNA"/>
</dbReference>
<evidence type="ECO:0000256" key="8">
    <source>
        <dbReference type="SAM" id="Phobius"/>
    </source>
</evidence>
<dbReference type="EMBL" id="LR901984">
    <property type="protein sequence ID" value="CAD7249743.1"/>
    <property type="molecule type" value="Genomic_DNA"/>
</dbReference>
<comment type="similarity">
    <text evidence="6">Belongs to the major facilitator superfamily. Spinster (TC 2.A.1.49) family.</text>
</comment>
<feature type="transmembrane region" description="Helical" evidence="8">
    <location>
        <begin position="218"/>
        <end position="238"/>
    </location>
</feature>
<keyword evidence="3 8" id="KW-0812">Transmembrane</keyword>
<gene>
    <name evidence="10" type="ORF">DSTB1V02_LOCUS9530</name>
</gene>
<feature type="transmembrane region" description="Helical" evidence="8">
    <location>
        <begin position="56"/>
        <end position="76"/>
    </location>
</feature>
<dbReference type="PROSITE" id="PS50850">
    <property type="entry name" value="MFS"/>
    <property type="match status" value="1"/>
</dbReference>
<dbReference type="Gene3D" id="1.20.1250.20">
    <property type="entry name" value="MFS general substrate transporter like domains"/>
    <property type="match status" value="1"/>
</dbReference>
<evidence type="ECO:0000256" key="5">
    <source>
        <dbReference type="ARBA" id="ARBA00023136"/>
    </source>
</evidence>
<dbReference type="InterPro" id="IPR044770">
    <property type="entry name" value="MFS_spinster-like"/>
</dbReference>
<dbReference type="PANTHER" id="PTHR23505">
    <property type="entry name" value="SPINSTER"/>
    <property type="match status" value="1"/>
</dbReference>
<organism evidence="10">
    <name type="scientific">Darwinula stevensoni</name>
    <dbReference type="NCBI Taxonomy" id="69355"/>
    <lineage>
        <taxon>Eukaryota</taxon>
        <taxon>Metazoa</taxon>
        <taxon>Ecdysozoa</taxon>
        <taxon>Arthropoda</taxon>
        <taxon>Crustacea</taxon>
        <taxon>Oligostraca</taxon>
        <taxon>Ostracoda</taxon>
        <taxon>Podocopa</taxon>
        <taxon>Podocopida</taxon>
        <taxon>Darwinulocopina</taxon>
        <taxon>Darwinuloidea</taxon>
        <taxon>Darwinulidae</taxon>
        <taxon>Darwinula</taxon>
    </lineage>
</organism>
<accession>A0A7R9FNQ0</accession>
<keyword evidence="11" id="KW-1185">Reference proteome</keyword>
<feature type="transmembrane region" description="Helical" evidence="8">
    <location>
        <begin position="270"/>
        <end position="290"/>
    </location>
</feature>
<feature type="compositionally biased region" description="Basic and acidic residues" evidence="7">
    <location>
        <begin position="1"/>
        <end position="10"/>
    </location>
</feature>
<dbReference type="Proteomes" id="UP000677054">
    <property type="component" value="Unassembled WGS sequence"/>
</dbReference>
<sequence length="537" mass="57861">MAKLARREAPGETSSSVLLPNNLEDGSLSQPRILSAISSGIGASSLRGDIPAKTSITWRQIVTVAVLCFVNLINYMDRFTIAGILLDIQKAFNVGDVGGGLLQTLFIVSYMIFAPVFGYLGDRYNRKWLMAFGVFLWGVTTLVGSFMESFYMFALCRAMVGIGEASYSTISPTIISDLFVGNMRSRMLAVFYFAIPVGSGLGYIIGSKAAALGGDWRWGLRVTPFLGAVAVFLILFVMKDPPRGESEGASNLQATSWRADIKALSSNKSFMLSTAGFTCVAFVAGALAWWGPTFIIKGIAAQAGSSGKAPENDEVAYIFGLITMISGLIGVPLGAGLAQYLRTKYPRADPLICAVGLLLSAPFLFAASLVAHTDTKVAFALIFFGELFLNLNWSIVADILLYVVIPTRRSSAEAFQILISHMFGDAGSPYLIGQVTSPGVLHISPSFLSLAQNVTQPISKDIEDTKDAEDPLVAFRRLQYALFICVFVEVLGGLLFVVCSWYVVRDKRKTDRIIAGLEGIAMSESPPPPYPGPSLQS</sequence>
<feature type="transmembrane region" description="Helical" evidence="8">
    <location>
        <begin position="315"/>
        <end position="338"/>
    </location>
</feature>
<evidence type="ECO:0000256" key="3">
    <source>
        <dbReference type="ARBA" id="ARBA00022692"/>
    </source>
</evidence>
<proteinExistence type="inferred from homology"/>
<dbReference type="CDD" id="cd17328">
    <property type="entry name" value="MFS_spinster_like"/>
    <property type="match status" value="1"/>
</dbReference>
<dbReference type="InterPro" id="IPR036259">
    <property type="entry name" value="MFS_trans_sf"/>
</dbReference>
<protein>
    <recommendedName>
        <fullName evidence="9">Major facilitator superfamily (MFS) profile domain-containing protein</fullName>
    </recommendedName>
</protein>
<dbReference type="Pfam" id="PF07690">
    <property type="entry name" value="MFS_1"/>
    <property type="match status" value="1"/>
</dbReference>
<dbReference type="InterPro" id="IPR020846">
    <property type="entry name" value="MFS_dom"/>
</dbReference>
<evidence type="ECO:0000256" key="7">
    <source>
        <dbReference type="SAM" id="MobiDB-lite"/>
    </source>
</evidence>
<feature type="domain" description="Major facilitator superfamily (MFS) profile" evidence="9">
    <location>
        <begin position="63"/>
        <end position="508"/>
    </location>
</feature>
<feature type="transmembrane region" description="Helical" evidence="8">
    <location>
        <begin position="101"/>
        <end position="121"/>
    </location>
</feature>
<feature type="transmembrane region" description="Helical" evidence="8">
    <location>
        <begin position="377"/>
        <end position="402"/>
    </location>
</feature>
<evidence type="ECO:0000259" key="9">
    <source>
        <dbReference type="PROSITE" id="PS50850"/>
    </source>
</evidence>
<dbReference type="SUPFAM" id="SSF103473">
    <property type="entry name" value="MFS general substrate transporter"/>
    <property type="match status" value="1"/>
</dbReference>
<feature type="region of interest" description="Disordered" evidence="7">
    <location>
        <begin position="1"/>
        <end position="23"/>
    </location>
</feature>
<feature type="transmembrane region" description="Helical" evidence="8">
    <location>
        <begin position="350"/>
        <end position="371"/>
    </location>
</feature>
<evidence type="ECO:0000256" key="6">
    <source>
        <dbReference type="ARBA" id="ARBA00024338"/>
    </source>
</evidence>
<keyword evidence="2" id="KW-0813">Transport</keyword>
<feature type="transmembrane region" description="Helical" evidence="8">
    <location>
        <begin position="187"/>
        <end position="206"/>
    </location>
</feature>
<reference evidence="10" key="1">
    <citation type="submission" date="2020-11" db="EMBL/GenBank/DDBJ databases">
        <authorList>
            <person name="Tran Van P."/>
        </authorList>
    </citation>
    <scope>NUCLEOTIDE SEQUENCE</scope>
</reference>
<evidence type="ECO:0000256" key="1">
    <source>
        <dbReference type="ARBA" id="ARBA00004141"/>
    </source>
</evidence>
<dbReference type="OrthoDB" id="6770063at2759"/>
<dbReference type="AlphaFoldDB" id="A0A7R9FNQ0"/>
<comment type="subcellular location">
    <subcellularLocation>
        <location evidence="1">Membrane</location>
        <topology evidence="1">Multi-pass membrane protein</topology>
    </subcellularLocation>
</comment>
<evidence type="ECO:0000313" key="11">
    <source>
        <dbReference type="Proteomes" id="UP000677054"/>
    </source>
</evidence>
<dbReference type="InterPro" id="IPR011701">
    <property type="entry name" value="MFS"/>
</dbReference>
<keyword evidence="5 8" id="KW-0472">Membrane</keyword>
<name>A0A7R9FNQ0_9CRUS</name>
<dbReference type="GO" id="GO:0016020">
    <property type="term" value="C:membrane"/>
    <property type="evidence" value="ECO:0007669"/>
    <property type="project" value="UniProtKB-SubCell"/>
</dbReference>
<dbReference type="PANTHER" id="PTHR23505:SF79">
    <property type="entry name" value="PROTEIN SPINSTER"/>
    <property type="match status" value="1"/>
</dbReference>
<dbReference type="GO" id="GO:0022857">
    <property type="term" value="F:transmembrane transporter activity"/>
    <property type="evidence" value="ECO:0007669"/>
    <property type="project" value="InterPro"/>
</dbReference>
<feature type="transmembrane region" description="Helical" evidence="8">
    <location>
        <begin position="128"/>
        <end position="146"/>
    </location>
</feature>